<evidence type="ECO:0000256" key="8">
    <source>
        <dbReference type="SAM" id="MobiDB-lite"/>
    </source>
</evidence>
<dbReference type="Proteomes" id="UP000011713">
    <property type="component" value="Unassembled WGS sequence"/>
</dbReference>
<feature type="compositionally biased region" description="Acidic residues" evidence="8">
    <location>
        <begin position="444"/>
        <end position="455"/>
    </location>
</feature>
<keyword evidence="10" id="KW-1185">Reference proteome</keyword>
<comment type="subcellular location">
    <subcellularLocation>
        <location evidence="1">Nucleus</location>
        <location evidence="1">Nucleolus</location>
    </subcellularLocation>
</comment>
<evidence type="ECO:0008006" key="11">
    <source>
        <dbReference type="Google" id="ProtNLM"/>
    </source>
</evidence>
<name>M4C1W9_HYAAE</name>
<dbReference type="PANTHER" id="PTHR23183">
    <property type="entry name" value="NOP14"/>
    <property type="match status" value="1"/>
</dbReference>
<evidence type="ECO:0000256" key="5">
    <source>
        <dbReference type="ARBA" id="ARBA00023242"/>
    </source>
</evidence>
<dbReference type="GO" id="GO:0032040">
    <property type="term" value="C:small-subunit processome"/>
    <property type="evidence" value="ECO:0007669"/>
    <property type="project" value="InterPro"/>
</dbReference>
<dbReference type="GO" id="GO:0030490">
    <property type="term" value="P:maturation of SSU-rRNA"/>
    <property type="evidence" value="ECO:0007669"/>
    <property type="project" value="TreeGrafter"/>
</dbReference>
<keyword evidence="4" id="KW-0698">rRNA processing</keyword>
<keyword evidence="5" id="KW-0539">Nucleus</keyword>
<proteinExistence type="inferred from homology"/>
<dbReference type="OMA" id="KSCWPSL"/>
<dbReference type="InParanoid" id="M4C1W9"/>
<evidence type="ECO:0000256" key="3">
    <source>
        <dbReference type="ARBA" id="ARBA00022517"/>
    </source>
</evidence>
<dbReference type="AlphaFoldDB" id="M4C1W9"/>
<dbReference type="EnsemblProtists" id="HpaT813070">
    <property type="protein sequence ID" value="HpaP813070"/>
    <property type="gene ID" value="HpaG813070"/>
</dbReference>
<organism evidence="9 10">
    <name type="scientific">Hyaloperonospora arabidopsidis (strain Emoy2)</name>
    <name type="common">Downy mildew agent</name>
    <name type="synonym">Peronospora arabidopsidis</name>
    <dbReference type="NCBI Taxonomy" id="559515"/>
    <lineage>
        <taxon>Eukaryota</taxon>
        <taxon>Sar</taxon>
        <taxon>Stramenopiles</taxon>
        <taxon>Oomycota</taxon>
        <taxon>Peronosporomycetes</taxon>
        <taxon>Peronosporales</taxon>
        <taxon>Peronosporaceae</taxon>
        <taxon>Hyaloperonospora</taxon>
    </lineage>
</organism>
<comment type="function">
    <text evidence="6">Involved in nucleolar processing of pre-18S ribosomal RNA. Has a role in the nuclear export of 40S pre-ribosomal subunit to the cytoplasm.</text>
</comment>
<evidence type="ECO:0000313" key="10">
    <source>
        <dbReference type="Proteomes" id="UP000011713"/>
    </source>
</evidence>
<feature type="region of interest" description="Disordered" evidence="8">
    <location>
        <begin position="900"/>
        <end position="932"/>
    </location>
</feature>
<sequence>MALYTPKKPASTTKNKSKFKSKSSQLQARAVARSSSSRGKNPFDQRCNNTKPKYEVLGRRVKGASRNVAAARATAEQKRRKTLGVEFRARKKSNVFKDKRLGEQDPTLSMEDKMMARFQTERKRQMRHAGAFALHDSDQEEEDEEKSRYGGLFLTHRGARITDGDGEDSGQGRDVIEDDRSETEEDWKMDREVVDTLHFGGGAGGSAAVEKGGTLGVRKTHKEVMQEVMMKAKLYKAERQKNKSAQEEVTDQLDAGFAGLRDLLEFRPTRANGKEVQSKAPMDEFDTLTREFAFEAKVKATERRMSPEEAAAKDRDRLKELEKKRVARMHGADVDDSDDGGGERGGKRKGRRGKKKDKKNKTSEAVVVPPTDDDLMDDYVVDDRFADRDEDGEEDVEAGDEDHDMDDGSDEVDSEEESEKELDDEGTAPDEKDEADDIKKAGDLDEDEEVDGGDDELQKRLDDAEEAAQELPFVFTCPESPDELAALFKQHAHNSPTKRELILERIVTYYNPRLSVENKTKMKTFFAVMVRQFLVFAARYAAHKQDLDSLAKSMYTLAQQMGDTAGIVARELLAQLYKRLHKRTSTCAWPSLPELLLFKALTSIFPTSDLRHNVISPMETLLGSSLARGTINCPQEAVQALFAASLSLDMTRSKERFMPELVTFLTRLLRAFVVPITETSSGHDKQQGTSHWLRRDLLQSGTVSTFAATKDKKAPILSRLSLSTSSSSGSSQVLTSLLVLLEVASAQYALLPSFDELFYPLYLLLHALAKQLEMAKLPGNEVLSSKVHTVISMVHSRLDSCWQKREPLRLQRFAPTVLPTFAPHFDENYTVRKDKMAPKDTVQLKQLQRQVKRARKGAARELRRDAEFLHREKQKEEQTRVEAKEEKQKEIRRWLEEQNATFNQQVRKGGNMLKGGGSARGPAPRARATSRQ</sequence>
<dbReference type="eggNOG" id="KOG2147">
    <property type="taxonomic scope" value="Eukaryota"/>
</dbReference>
<feature type="compositionally biased region" description="Acidic residues" evidence="8">
    <location>
        <begin position="388"/>
        <end position="436"/>
    </location>
</feature>
<dbReference type="EMBL" id="JH598108">
    <property type="status" value="NOT_ANNOTATED_CDS"/>
    <property type="molecule type" value="Genomic_DNA"/>
</dbReference>
<dbReference type="HOGENOM" id="CLU_008874_0_0_1"/>
<feature type="compositionally biased region" description="Basic and acidic residues" evidence="8">
    <location>
        <begin position="299"/>
        <end position="324"/>
    </location>
</feature>
<evidence type="ECO:0000256" key="4">
    <source>
        <dbReference type="ARBA" id="ARBA00022552"/>
    </source>
</evidence>
<feature type="compositionally biased region" description="Basic residues" evidence="8">
    <location>
        <begin position="346"/>
        <end position="359"/>
    </location>
</feature>
<comment type="similarity">
    <text evidence="2">Belongs to the NOP14 family.</text>
</comment>
<feature type="region of interest" description="Disordered" evidence="8">
    <location>
        <begin position="1"/>
        <end position="52"/>
    </location>
</feature>
<evidence type="ECO:0000256" key="6">
    <source>
        <dbReference type="ARBA" id="ARBA00024695"/>
    </source>
</evidence>
<evidence type="ECO:0000256" key="1">
    <source>
        <dbReference type="ARBA" id="ARBA00004604"/>
    </source>
</evidence>
<protein>
    <recommendedName>
        <fullName evidence="11">Nucleolar protein 14</fullName>
    </recommendedName>
</protein>
<dbReference type="GO" id="GO:0030692">
    <property type="term" value="C:Noc4p-Nop14p complex"/>
    <property type="evidence" value="ECO:0007669"/>
    <property type="project" value="TreeGrafter"/>
</dbReference>
<feature type="coiled-coil region" evidence="7">
    <location>
        <begin position="844"/>
        <end position="893"/>
    </location>
</feature>
<evidence type="ECO:0000256" key="7">
    <source>
        <dbReference type="SAM" id="Coils"/>
    </source>
</evidence>
<keyword evidence="3" id="KW-0690">Ribosome biogenesis</keyword>
<feature type="region of interest" description="Disordered" evidence="8">
    <location>
        <begin position="159"/>
        <end position="186"/>
    </location>
</feature>
<feature type="compositionally biased region" description="Low complexity" evidence="8">
    <location>
        <begin position="920"/>
        <end position="932"/>
    </location>
</feature>
<reference evidence="10" key="1">
    <citation type="journal article" date="2010" name="Science">
        <title>Signatures of adaptation to obligate biotrophy in the Hyaloperonospora arabidopsidis genome.</title>
        <authorList>
            <person name="Baxter L."/>
            <person name="Tripathy S."/>
            <person name="Ishaque N."/>
            <person name="Boot N."/>
            <person name="Cabral A."/>
            <person name="Kemen E."/>
            <person name="Thines M."/>
            <person name="Ah-Fong A."/>
            <person name="Anderson R."/>
            <person name="Badejoko W."/>
            <person name="Bittner-Eddy P."/>
            <person name="Boore J.L."/>
            <person name="Chibucos M.C."/>
            <person name="Coates M."/>
            <person name="Dehal P."/>
            <person name="Delehaunty K."/>
            <person name="Dong S."/>
            <person name="Downton P."/>
            <person name="Dumas B."/>
            <person name="Fabro G."/>
            <person name="Fronick C."/>
            <person name="Fuerstenberg S.I."/>
            <person name="Fulton L."/>
            <person name="Gaulin E."/>
            <person name="Govers F."/>
            <person name="Hughes L."/>
            <person name="Humphray S."/>
            <person name="Jiang R.H."/>
            <person name="Judelson H."/>
            <person name="Kamoun S."/>
            <person name="Kyung K."/>
            <person name="Meijer H."/>
            <person name="Minx P."/>
            <person name="Morris P."/>
            <person name="Nelson J."/>
            <person name="Phuntumart V."/>
            <person name="Qutob D."/>
            <person name="Rehmany A."/>
            <person name="Rougon-Cardoso A."/>
            <person name="Ryden P."/>
            <person name="Torto-Alalibo T."/>
            <person name="Studholme D."/>
            <person name="Wang Y."/>
            <person name="Win J."/>
            <person name="Wood J."/>
            <person name="Clifton S.W."/>
            <person name="Rogers J."/>
            <person name="Van den Ackerveken G."/>
            <person name="Jones J.D."/>
            <person name="McDowell J.M."/>
            <person name="Beynon J."/>
            <person name="Tyler B.M."/>
        </authorList>
    </citation>
    <scope>NUCLEOTIDE SEQUENCE [LARGE SCALE GENOMIC DNA]</scope>
    <source>
        <strain evidence="10">Emoy2</strain>
    </source>
</reference>
<dbReference type="STRING" id="559515.M4C1W9"/>
<feature type="compositionally biased region" description="Low complexity" evidence="8">
    <location>
        <begin position="22"/>
        <end position="38"/>
    </location>
</feature>
<accession>M4C1W9</accession>
<keyword evidence="7" id="KW-0175">Coiled coil</keyword>
<feature type="region of interest" description="Disordered" evidence="8">
    <location>
        <begin position="299"/>
        <end position="455"/>
    </location>
</feature>
<dbReference type="Pfam" id="PF04147">
    <property type="entry name" value="Nop14"/>
    <property type="match status" value="1"/>
</dbReference>
<feature type="compositionally biased region" description="Acidic residues" evidence="8">
    <location>
        <begin position="176"/>
        <end position="185"/>
    </location>
</feature>
<dbReference type="InterPro" id="IPR007276">
    <property type="entry name" value="Nop14"/>
</dbReference>
<evidence type="ECO:0000313" key="9">
    <source>
        <dbReference type="EnsemblProtists" id="HpaP813070"/>
    </source>
</evidence>
<evidence type="ECO:0000256" key="2">
    <source>
        <dbReference type="ARBA" id="ARBA00007466"/>
    </source>
</evidence>
<feature type="compositionally biased region" description="Acidic residues" evidence="8">
    <location>
        <begin position="371"/>
        <end position="380"/>
    </location>
</feature>
<dbReference type="PANTHER" id="PTHR23183:SF0">
    <property type="entry name" value="NUCLEOLAR PROTEIN 14"/>
    <property type="match status" value="1"/>
</dbReference>
<reference evidence="9" key="2">
    <citation type="submission" date="2015-06" db="UniProtKB">
        <authorList>
            <consortium name="EnsemblProtists"/>
        </authorList>
    </citation>
    <scope>IDENTIFICATION</scope>
    <source>
        <strain evidence="9">Emoy2</strain>
    </source>
</reference>
<dbReference type="VEuPathDB" id="FungiDB:HpaG813070"/>